<accession>A0AAJ5UF50</accession>
<feature type="transmembrane region" description="Helical" evidence="5">
    <location>
        <begin position="66"/>
        <end position="84"/>
    </location>
</feature>
<evidence type="ECO:0000259" key="6">
    <source>
        <dbReference type="Pfam" id="PF04932"/>
    </source>
</evidence>
<feature type="transmembrane region" description="Helical" evidence="5">
    <location>
        <begin position="148"/>
        <end position="166"/>
    </location>
</feature>
<keyword evidence="3 5" id="KW-1133">Transmembrane helix</keyword>
<protein>
    <submittedName>
        <fullName evidence="7">O-antigen ligase family protein</fullName>
    </submittedName>
</protein>
<keyword evidence="4 5" id="KW-0472">Membrane</keyword>
<dbReference type="InterPro" id="IPR051533">
    <property type="entry name" value="WaaL-like"/>
</dbReference>
<evidence type="ECO:0000256" key="4">
    <source>
        <dbReference type="ARBA" id="ARBA00023136"/>
    </source>
</evidence>
<feature type="transmembrane region" description="Helical" evidence="5">
    <location>
        <begin position="328"/>
        <end position="347"/>
    </location>
</feature>
<feature type="transmembrane region" description="Helical" evidence="5">
    <location>
        <begin position="299"/>
        <end position="322"/>
    </location>
</feature>
<keyword evidence="8" id="KW-1185">Reference proteome</keyword>
<dbReference type="GO" id="GO:0016020">
    <property type="term" value="C:membrane"/>
    <property type="evidence" value="ECO:0007669"/>
    <property type="project" value="UniProtKB-SubCell"/>
</dbReference>
<feature type="transmembrane region" description="Helical" evidence="5">
    <location>
        <begin position="171"/>
        <end position="189"/>
    </location>
</feature>
<proteinExistence type="predicted"/>
<reference evidence="7 8" key="1">
    <citation type="journal article" date="2023" name="Microbiol. Resour. Announc.">
        <title>Complete Genome Sequence of the First Colistin-Resistant Raoultella electrica Strain.</title>
        <authorList>
            <person name="Aldeia C."/>
            <person name="Campos-Madueno E.I."/>
            <person name="Sendi P."/>
            <person name="Endimiani A."/>
        </authorList>
    </citation>
    <scope>NUCLEOTIDE SEQUENCE [LARGE SCALE GENOMIC DNA]</scope>
    <source>
        <strain evidence="7 8">S2-IND-01-C</strain>
    </source>
</reference>
<evidence type="ECO:0000313" key="8">
    <source>
        <dbReference type="Proteomes" id="UP001210130"/>
    </source>
</evidence>
<keyword evidence="2 5" id="KW-0812">Transmembrane</keyword>
<dbReference type="PANTHER" id="PTHR37422:SF17">
    <property type="entry name" value="O-ANTIGEN LIGASE"/>
    <property type="match status" value="1"/>
</dbReference>
<dbReference type="EMBL" id="CP112887">
    <property type="protein sequence ID" value="WBW61492.1"/>
    <property type="molecule type" value="Genomic_DNA"/>
</dbReference>
<feature type="domain" description="O-antigen ligase-related" evidence="6">
    <location>
        <begin position="157"/>
        <end position="310"/>
    </location>
</feature>
<dbReference type="RefSeq" id="WP_242627898.1">
    <property type="nucleotide sequence ID" value="NZ_CP112887.1"/>
</dbReference>
<organism evidence="7 8">
    <name type="scientific">Klebsiella electrica</name>
    <dbReference type="NCBI Taxonomy" id="1259973"/>
    <lineage>
        <taxon>Bacteria</taxon>
        <taxon>Pseudomonadati</taxon>
        <taxon>Pseudomonadota</taxon>
        <taxon>Gammaproteobacteria</taxon>
        <taxon>Enterobacterales</taxon>
        <taxon>Enterobacteriaceae</taxon>
        <taxon>Klebsiella/Raoultella group</taxon>
        <taxon>Klebsiella</taxon>
    </lineage>
</organism>
<evidence type="ECO:0000256" key="3">
    <source>
        <dbReference type="ARBA" id="ARBA00022989"/>
    </source>
</evidence>
<feature type="transmembrane region" description="Helical" evidence="5">
    <location>
        <begin position="90"/>
        <end position="111"/>
    </location>
</feature>
<sequence>MYYLAGYLTVLSALLSIRTTKTWTQNWDLAGALALFALGLFAWYGLNYAHGEYWDIYDSYKDTAKVLAMSAIVVFLLSSLRFTFNATWFNYLLIAAGLVTNLYAIYQGLTLHVFRIQITLERATIIAYIFTMTNIVLLGTILELKNKYRYVLFLICAMTGLAAIAFTETRAALLACPVLIILLLFVHPQVSKQQLLKLCAAFVIALVLLTALFHQKLIARYQEMQTDITQYQDHNSVSSVGSRLVMFKTGLQAGLDAPFGESAERRGNDIKQQVQANPGLAGALDFINVHMHNEFIENFSLRGIGGVATLILLYAVLLLNAWRKRNAIQGVLTLTVIVYGLSDVIFFSKEAVIVFSMALILSVLQQKIAIGQDKAHA</sequence>
<feature type="transmembrane region" description="Helical" evidence="5">
    <location>
        <begin position="123"/>
        <end position="142"/>
    </location>
</feature>
<evidence type="ECO:0000256" key="5">
    <source>
        <dbReference type="SAM" id="Phobius"/>
    </source>
</evidence>
<dbReference type="Proteomes" id="UP001210130">
    <property type="component" value="Chromosome"/>
</dbReference>
<comment type="subcellular location">
    <subcellularLocation>
        <location evidence="1">Membrane</location>
        <topology evidence="1">Multi-pass membrane protein</topology>
    </subcellularLocation>
</comment>
<name>A0AAJ5UF50_9ENTR</name>
<evidence type="ECO:0000256" key="1">
    <source>
        <dbReference type="ARBA" id="ARBA00004141"/>
    </source>
</evidence>
<dbReference type="AlphaFoldDB" id="A0AAJ5UF50"/>
<dbReference type="InterPro" id="IPR007016">
    <property type="entry name" value="O-antigen_ligase-rel_domated"/>
</dbReference>
<evidence type="ECO:0000313" key="7">
    <source>
        <dbReference type="EMBL" id="WBW61492.1"/>
    </source>
</evidence>
<evidence type="ECO:0000256" key="2">
    <source>
        <dbReference type="ARBA" id="ARBA00022692"/>
    </source>
</evidence>
<dbReference type="GO" id="GO:0016874">
    <property type="term" value="F:ligase activity"/>
    <property type="evidence" value="ECO:0007669"/>
    <property type="project" value="UniProtKB-KW"/>
</dbReference>
<feature type="transmembrane region" description="Helical" evidence="5">
    <location>
        <begin position="195"/>
        <end position="214"/>
    </location>
</feature>
<feature type="transmembrane region" description="Helical" evidence="5">
    <location>
        <begin position="29"/>
        <end position="46"/>
    </location>
</feature>
<dbReference type="Pfam" id="PF04932">
    <property type="entry name" value="Wzy_C"/>
    <property type="match status" value="1"/>
</dbReference>
<dbReference type="PANTHER" id="PTHR37422">
    <property type="entry name" value="TEICHURONIC ACID BIOSYNTHESIS PROTEIN TUAE"/>
    <property type="match status" value="1"/>
</dbReference>
<gene>
    <name evidence="7" type="ORF">OR613_00555</name>
</gene>
<keyword evidence="7" id="KW-0436">Ligase</keyword>